<dbReference type="GO" id="GO:0005524">
    <property type="term" value="F:ATP binding"/>
    <property type="evidence" value="ECO:0007669"/>
    <property type="project" value="UniProtKB-KW"/>
</dbReference>
<keyword evidence="1" id="KW-0547">Nucleotide-binding</keyword>
<feature type="domain" description="Helicase ATP-binding" evidence="3">
    <location>
        <begin position="116"/>
        <end position="449"/>
    </location>
</feature>
<organism evidence="4 5">
    <name type="scientific">Hymenobacter nivis</name>
    <dbReference type="NCBI Taxonomy" id="1850093"/>
    <lineage>
        <taxon>Bacteria</taxon>
        <taxon>Pseudomonadati</taxon>
        <taxon>Bacteroidota</taxon>
        <taxon>Cytophagia</taxon>
        <taxon>Cytophagales</taxon>
        <taxon>Hymenobacteraceae</taxon>
        <taxon>Hymenobacter</taxon>
    </lineage>
</organism>
<dbReference type="KEGG" id="hnv:DDQ68_04475"/>
<dbReference type="RefSeq" id="WP_109655211.1">
    <property type="nucleotide sequence ID" value="NZ_CP029145.1"/>
</dbReference>
<dbReference type="SMART" id="SM00487">
    <property type="entry name" value="DEXDc"/>
    <property type="match status" value="1"/>
</dbReference>
<dbReference type="PROSITE" id="PS51192">
    <property type="entry name" value="HELICASE_ATP_BIND_1"/>
    <property type="match status" value="1"/>
</dbReference>
<accession>A0A2Z3GF01</accession>
<evidence type="ECO:0000313" key="5">
    <source>
        <dbReference type="Proteomes" id="UP000245999"/>
    </source>
</evidence>
<dbReference type="GO" id="GO:0036297">
    <property type="term" value="P:interstrand cross-link repair"/>
    <property type="evidence" value="ECO:0007669"/>
    <property type="project" value="TreeGrafter"/>
</dbReference>
<dbReference type="Proteomes" id="UP000245999">
    <property type="component" value="Chromosome"/>
</dbReference>
<protein>
    <recommendedName>
        <fullName evidence="3">Helicase ATP-binding domain-containing protein</fullName>
    </recommendedName>
</protein>
<keyword evidence="2" id="KW-0067">ATP-binding</keyword>
<dbReference type="InterPro" id="IPR014001">
    <property type="entry name" value="Helicase_ATP-bd"/>
</dbReference>
<gene>
    <name evidence="4" type="ORF">DDQ68_04475</name>
</gene>
<dbReference type="GO" id="GO:0006289">
    <property type="term" value="P:nucleotide-excision repair"/>
    <property type="evidence" value="ECO:0007669"/>
    <property type="project" value="TreeGrafter"/>
</dbReference>
<dbReference type="GO" id="GO:0043138">
    <property type="term" value="F:3'-5' DNA helicase activity"/>
    <property type="evidence" value="ECO:0007669"/>
    <property type="project" value="TreeGrafter"/>
</dbReference>
<dbReference type="InterPro" id="IPR011545">
    <property type="entry name" value="DEAD/DEAH_box_helicase_dom"/>
</dbReference>
<dbReference type="GO" id="GO:0003676">
    <property type="term" value="F:nucleic acid binding"/>
    <property type="evidence" value="ECO:0007669"/>
    <property type="project" value="InterPro"/>
</dbReference>
<dbReference type="InterPro" id="IPR001650">
    <property type="entry name" value="Helicase_C-like"/>
</dbReference>
<proteinExistence type="predicted"/>
<dbReference type="EMBL" id="CP029145">
    <property type="protein sequence ID" value="AWM32113.1"/>
    <property type="molecule type" value="Genomic_DNA"/>
</dbReference>
<dbReference type="InterPro" id="IPR027417">
    <property type="entry name" value="P-loop_NTPase"/>
</dbReference>
<keyword evidence="5" id="KW-1185">Reference proteome</keyword>
<evidence type="ECO:0000259" key="3">
    <source>
        <dbReference type="PROSITE" id="PS51192"/>
    </source>
</evidence>
<evidence type="ECO:0000256" key="2">
    <source>
        <dbReference type="ARBA" id="ARBA00022840"/>
    </source>
</evidence>
<reference evidence="5" key="1">
    <citation type="submission" date="2018-04" db="EMBL/GenBank/DDBJ databases">
        <title>Complete genome of Antarctic heterotrophic bacterium Hymenobacter nivis.</title>
        <authorList>
            <person name="Terashima M."/>
        </authorList>
    </citation>
    <scope>NUCLEOTIDE SEQUENCE [LARGE SCALE GENOMIC DNA]</scope>
    <source>
        <strain evidence="5">NBRC 111535</strain>
    </source>
</reference>
<dbReference type="OrthoDB" id="9815222at2"/>
<dbReference type="PANTHER" id="PTHR47957">
    <property type="entry name" value="ATP-DEPENDENT HELICASE HRQ1"/>
    <property type="match status" value="1"/>
</dbReference>
<name>A0A2Z3GF01_9BACT</name>
<sequence>MPTSTDLIDPVGAFDTIRDNFILYIQTAFRTKFQYLEDARKDLLLQDRVMYREPWAEPLPEYLSSDMQVSELTSEDVSRALNDEELEAFKSLIKVGLMPEVPGKRRELYAHQAEMLRRALEGERCVITSGTGSGKTESFLLPLLAQICRELVGWTPPRASFPEANTWWNANSGVRDNRVVQPGASHTGLCEEYQQRGNETRPAAMRALLLYPMNALVEDQLTRLRLALDSTEVTKWLTSSGSPAKGNRITFGRYTSETPVAGELLKDGEANLAKVSKLRERLQNLTENELRINDYARQEGLSEEETRELLAFFPKADGAEMRSRFDMQESPPDILITNFSMLGIMLMREVDEPIFEKTKKWLRGDDLEGIADETKKEELKKRIFHLVVDELHLYRGTAGTEVACLLRLVLDRLGLNPTHPQLRILASSASLEPEIDGAPEGKSTQFLRDFFGVVDPAQNFSIITGKTKVIEAPTPNAGSLPWQPFEELANSWNEGDPATLVAKLAAALLPGGDGKLMSAFCHWQLRERLYIACRDGAGAYRAVPVASPPFPALGHKDTLTPLTVSLFGDQDGVIPERLRQAVRGMFIARGLLGDVDLPRFRFHYFFRNIEGLWAGLQQADALHKNSLAVLLPQPELRTHDNQHVLELLYCEKCGTTFLGGSRLRLPNGQGFQMLSVSPEIEGIPEKGADTTVERRSYRDYAVFWLEAGQRYTPHERVRSESWGSTIPWWRQPKNESNDGQGWQNKSEWHDACLNSRSGLVVEGRHNENKPDWIPGRIFKVKADGTPITPELESQLRGLPGVCPGCGANHVPYGNNDSFSGRMSPVRGFRTGFAQTSQTYAKELLLQLVPDEKRRKLVVFSDSREDAARVADGIEKTHFSDLTREVLADYLMRELPALGLLHEALFKKLDKEGYAQLATLYPKSASLLNKLTELDDDDLLEMQKQSPELAAAYLYMANIIDDSQSKVPGDKRRLAREEIEHVQRKLTPIAALISGLEKSGKGFLLRGLLQLGVNPGGYKLDNQRAQSNAGGESVPWYQAVNFDNEVPYLRDDYTNQEALLAKGLERTVGELLFKRLFYSLEASGLGLAIPPLNQLSPLANKLKGTTLEDREIEVAAAFIRVLGDSYMYTPGEYEKPDSISGWNELPSKVRRYLKKVAEVHGLNEDELGRALFAALRPDNQNQADNRNILDSRAHVVIRRLWLQGMGSSSPAWICANCQRPHLHLAANVCTNCRKPLSDNQKSNCAALWSRNYLAYHAAVEHRAPIRLHCEELTGQTDNQFERQRHFRNVVLPDEGPGKVRRIDLLSVTTTLEVGVDIGSLQAVMMANMPPQRFNYQQRVGRAGRRGQAYAVTLTFCRGRSHDEFYFSHPERITGDPPPIPFLAMDQDRIVRRVLVKALLQAAFQELNITGNNMLGSFGGLGEWSNNWFHAKAWLQGADGQRLASRLLEQLVPGAAPAAVARRAHMLAWMLDNGLEGMDAKVNGTATSVTVPGVDPAEKLARGGVLPMFGMPSDVRNLHLDVRRANGNERHWEFPCIDRSLDMAIYEFAPGAQKLKDKTVQLAVGFTAPLMEKREGRFYNPSIAPDPLDTSQPGKPFELDMWMSNCTVCLHCKTYKVKPAPDPVSLEIVCPQCGVTLSEDGDGNKPPTLFRICTPAAFRTAYTGGRDERSQTQAFFTRPPLVAERSTVAPTSDVLGRMWAELADSDAAWRLNRGPREQLFRGRLYDNVRNDFPSRPNTSQFLNSPQQWLAEPAELWTDRDEWQRGYEISARPAPTADTPLEKLALAAHKTTEILRLRPNELPGSLSLDPNPLRSPLADGVKAAYYTAAFLLQRVIADKLDVDPVEIEVAGLSSVALPDDIFGRQVGELILCDSLPNGSGFVAELYNLLLKDDANNLLRQVLYKRELKPDESICYTDVFLLDGHRTTCADACYDCLKGYRNMSYHALLDWRLGLGLLRVMFEKKHHSGADGFFDAPEIADWLVHAHGLRDLFCNTFDQMEPITIQPVVGPGLPGVKVDGSEILLIVHPFWNVLDNKEDGWLADIVVEAKVMAALTGGSAHFIDTFNLHRRQGRCYEWLLNGKCSL</sequence>
<dbReference type="SUPFAM" id="SSF52540">
    <property type="entry name" value="P-loop containing nucleoside triphosphate hydrolases"/>
    <property type="match status" value="1"/>
</dbReference>
<dbReference type="SMART" id="SM00490">
    <property type="entry name" value="HELICc"/>
    <property type="match status" value="1"/>
</dbReference>
<dbReference type="Pfam" id="PF00270">
    <property type="entry name" value="DEAD"/>
    <property type="match status" value="1"/>
</dbReference>
<evidence type="ECO:0000256" key="1">
    <source>
        <dbReference type="ARBA" id="ARBA00022741"/>
    </source>
</evidence>
<dbReference type="Gene3D" id="3.40.50.300">
    <property type="entry name" value="P-loop containing nucleotide triphosphate hydrolases"/>
    <property type="match status" value="2"/>
</dbReference>
<evidence type="ECO:0000313" key="4">
    <source>
        <dbReference type="EMBL" id="AWM32113.1"/>
    </source>
</evidence>
<dbReference type="Pfam" id="PF00271">
    <property type="entry name" value="Helicase_C"/>
    <property type="match status" value="1"/>
</dbReference>
<dbReference type="PANTHER" id="PTHR47957:SF3">
    <property type="entry name" value="ATP-DEPENDENT HELICASE HRQ1"/>
    <property type="match status" value="1"/>
</dbReference>